<dbReference type="InterPro" id="IPR003346">
    <property type="entry name" value="Transposase_20"/>
</dbReference>
<dbReference type="Proteomes" id="UP000189229">
    <property type="component" value="Unassembled WGS sequence"/>
</dbReference>
<dbReference type="PANTHER" id="PTHR33055:SF16">
    <property type="entry name" value="TRANSPOSASE FOR INSERTION SEQUENCE ELEMENT IS1547"/>
    <property type="match status" value="1"/>
</dbReference>
<name>A0A1V3WD29_MYCKA</name>
<dbReference type="Pfam" id="PF02371">
    <property type="entry name" value="Transposase_20"/>
    <property type="match status" value="1"/>
</dbReference>
<sequence length="148" mass="16216">MLEAEAAEHETELELLVTAACPQLLDRPGIGVITAAQFLISWSHRDRIRSEAAFASLAGAAPIPASSGATVRHRLNRAGDRQLNRALHTVALTRLRFEPTTKAYAARRTAEGKTPREIKRCLKRAIAREVYRIMQTDAASITTIETAA</sequence>
<proteinExistence type="predicted"/>
<dbReference type="PANTHER" id="PTHR33055">
    <property type="entry name" value="TRANSPOSASE FOR INSERTION SEQUENCE ELEMENT IS1111A"/>
    <property type="match status" value="1"/>
</dbReference>
<gene>
    <name evidence="2" type="ORF">BZL30_8989</name>
</gene>
<organism evidence="2 3">
    <name type="scientific">Mycobacterium kansasii</name>
    <dbReference type="NCBI Taxonomy" id="1768"/>
    <lineage>
        <taxon>Bacteria</taxon>
        <taxon>Bacillati</taxon>
        <taxon>Actinomycetota</taxon>
        <taxon>Actinomycetes</taxon>
        <taxon>Mycobacteriales</taxon>
        <taxon>Mycobacteriaceae</taxon>
        <taxon>Mycobacterium</taxon>
    </lineage>
</organism>
<dbReference type="GeneID" id="71766280"/>
<dbReference type="RefSeq" id="WP_225722810.1">
    <property type="nucleotide sequence ID" value="NZ_BLYZ01000001.1"/>
</dbReference>
<protein>
    <submittedName>
        <fullName evidence="2">Transposase IS116/IS110/IS902 family protein</fullName>
    </submittedName>
</protein>
<dbReference type="GO" id="GO:0004803">
    <property type="term" value="F:transposase activity"/>
    <property type="evidence" value="ECO:0007669"/>
    <property type="project" value="InterPro"/>
</dbReference>
<evidence type="ECO:0000259" key="1">
    <source>
        <dbReference type="Pfam" id="PF02371"/>
    </source>
</evidence>
<dbReference type="AlphaFoldDB" id="A0A1V3WD29"/>
<evidence type="ECO:0000313" key="2">
    <source>
        <dbReference type="EMBL" id="OOK64893.1"/>
    </source>
</evidence>
<accession>A0A1V3WD29</accession>
<comment type="caution">
    <text evidence="2">The sequence shown here is derived from an EMBL/GenBank/DDBJ whole genome shotgun (WGS) entry which is preliminary data.</text>
</comment>
<dbReference type="GO" id="GO:0003677">
    <property type="term" value="F:DNA binding"/>
    <property type="evidence" value="ECO:0007669"/>
    <property type="project" value="InterPro"/>
</dbReference>
<evidence type="ECO:0000313" key="3">
    <source>
        <dbReference type="Proteomes" id="UP000189229"/>
    </source>
</evidence>
<dbReference type="GO" id="GO:0006313">
    <property type="term" value="P:DNA transposition"/>
    <property type="evidence" value="ECO:0007669"/>
    <property type="project" value="InterPro"/>
</dbReference>
<reference evidence="2 3" key="1">
    <citation type="submission" date="2017-02" db="EMBL/GenBank/DDBJ databases">
        <title>Complete genome sequences of Mycobacterium kansasii strains isolated from rhesus macaques.</title>
        <authorList>
            <person name="Panda A."/>
            <person name="Nagaraj S."/>
            <person name="Zhao X."/>
            <person name="Tettelin H."/>
            <person name="Detolla L.J."/>
        </authorList>
    </citation>
    <scope>NUCLEOTIDE SEQUENCE [LARGE SCALE GENOMIC DNA]</scope>
    <source>
        <strain evidence="2 3">11-3813</strain>
    </source>
</reference>
<feature type="domain" description="Transposase IS116/IS110/IS902 C-terminal" evidence="1">
    <location>
        <begin position="24"/>
        <end position="104"/>
    </location>
</feature>
<dbReference type="InterPro" id="IPR047650">
    <property type="entry name" value="Transpos_IS110"/>
</dbReference>
<dbReference type="EMBL" id="MVBM01000011">
    <property type="protein sequence ID" value="OOK64893.1"/>
    <property type="molecule type" value="Genomic_DNA"/>
</dbReference>